<evidence type="ECO:0000313" key="3">
    <source>
        <dbReference type="Proteomes" id="UP001499987"/>
    </source>
</evidence>
<reference evidence="2 3" key="1">
    <citation type="journal article" date="2019" name="Int. J. Syst. Evol. Microbiol.">
        <title>The Global Catalogue of Microorganisms (GCM) 10K type strain sequencing project: providing services to taxonomists for standard genome sequencing and annotation.</title>
        <authorList>
            <consortium name="The Broad Institute Genomics Platform"/>
            <consortium name="The Broad Institute Genome Sequencing Center for Infectious Disease"/>
            <person name="Wu L."/>
            <person name="Ma J."/>
        </authorList>
    </citation>
    <scope>NUCLEOTIDE SEQUENCE [LARGE SCALE GENOMIC DNA]</scope>
    <source>
        <strain evidence="2 3">JCM 13002</strain>
    </source>
</reference>
<accession>A0ABN1U4Q9</accession>
<evidence type="ECO:0000256" key="1">
    <source>
        <dbReference type="SAM" id="Phobius"/>
    </source>
</evidence>
<sequence>MVYGSDVDEYGGGAVNAREWLLGAVQGERAPAGPGGRAAAAAAAAGLGAAAALHAVWAFSPWPLESRAEFATVVVGVDESRLPSGPATVAVAGLLGAAAWLVVTAARPRSPLGASRLVRSGVWTVSGVLALRGAGGLVVSGLGLGDAPAEFRHWDLSLYSPLCVTLGALTGYLAVRTRPRGRR</sequence>
<keyword evidence="3" id="KW-1185">Reference proteome</keyword>
<dbReference type="InterPro" id="IPR025058">
    <property type="entry name" value="DUF3995"/>
</dbReference>
<evidence type="ECO:0008006" key="4">
    <source>
        <dbReference type="Google" id="ProtNLM"/>
    </source>
</evidence>
<feature type="transmembrane region" description="Helical" evidence="1">
    <location>
        <begin position="118"/>
        <end position="144"/>
    </location>
</feature>
<dbReference type="EMBL" id="BAAALD010000110">
    <property type="protein sequence ID" value="GAA1118758.1"/>
    <property type="molecule type" value="Genomic_DNA"/>
</dbReference>
<dbReference type="Pfam" id="PF13160">
    <property type="entry name" value="DUF3995"/>
    <property type="match status" value="1"/>
</dbReference>
<keyword evidence="1" id="KW-0812">Transmembrane</keyword>
<comment type="caution">
    <text evidence="2">The sequence shown here is derived from an EMBL/GenBank/DDBJ whole genome shotgun (WGS) entry which is preliminary data.</text>
</comment>
<keyword evidence="1" id="KW-1133">Transmembrane helix</keyword>
<evidence type="ECO:0000313" key="2">
    <source>
        <dbReference type="EMBL" id="GAA1118758.1"/>
    </source>
</evidence>
<organism evidence="2 3">
    <name type="scientific">Kitasatospora arboriphila</name>
    <dbReference type="NCBI Taxonomy" id="258052"/>
    <lineage>
        <taxon>Bacteria</taxon>
        <taxon>Bacillati</taxon>
        <taxon>Actinomycetota</taxon>
        <taxon>Actinomycetes</taxon>
        <taxon>Kitasatosporales</taxon>
        <taxon>Streptomycetaceae</taxon>
        <taxon>Kitasatospora</taxon>
    </lineage>
</organism>
<feature type="transmembrane region" description="Helical" evidence="1">
    <location>
        <begin position="87"/>
        <end position="106"/>
    </location>
</feature>
<protein>
    <recommendedName>
        <fullName evidence="4">DUF3995 domain-containing protein</fullName>
    </recommendedName>
</protein>
<proteinExistence type="predicted"/>
<gene>
    <name evidence="2" type="ORF">GCM10009663_68390</name>
</gene>
<name>A0ABN1U4Q9_9ACTN</name>
<keyword evidence="1" id="KW-0472">Membrane</keyword>
<dbReference type="Proteomes" id="UP001499987">
    <property type="component" value="Unassembled WGS sequence"/>
</dbReference>
<feature type="transmembrane region" description="Helical" evidence="1">
    <location>
        <begin position="38"/>
        <end position="59"/>
    </location>
</feature>
<feature type="transmembrane region" description="Helical" evidence="1">
    <location>
        <begin position="156"/>
        <end position="175"/>
    </location>
</feature>